<name>A0A345VKH0_9STRE</name>
<evidence type="ECO:0000256" key="4">
    <source>
        <dbReference type="ARBA" id="ARBA00015132"/>
    </source>
</evidence>
<comment type="similarity">
    <text evidence="2 9">Belongs to the UDP-glucose/GDP-mannose dehydrogenase family.</text>
</comment>
<dbReference type="NCBIfam" id="TIGR03026">
    <property type="entry name" value="NDP-sugDHase"/>
    <property type="match status" value="1"/>
</dbReference>
<dbReference type="InterPro" id="IPR036220">
    <property type="entry name" value="UDP-Glc/GDP-Man_DH_C_sf"/>
</dbReference>
<dbReference type="PANTHER" id="PTHR43750:SF2">
    <property type="entry name" value="UDP-GLUCOSE 6-DEHYDROGENASE"/>
    <property type="match status" value="1"/>
</dbReference>
<dbReference type="GO" id="GO:0003979">
    <property type="term" value="F:UDP-glucose 6-dehydrogenase activity"/>
    <property type="evidence" value="ECO:0007669"/>
    <property type="project" value="UniProtKB-EC"/>
</dbReference>
<dbReference type="InterPro" id="IPR017476">
    <property type="entry name" value="UDP-Glc/GDP-Man"/>
</dbReference>
<feature type="binding site" evidence="12">
    <location>
        <position position="260"/>
    </location>
    <ligand>
        <name>NAD(+)</name>
        <dbReference type="ChEBI" id="CHEBI:57540"/>
    </ligand>
</feature>
<keyword evidence="5" id="KW-0972">Capsule biogenesis/degradation</keyword>
<evidence type="ECO:0000256" key="9">
    <source>
        <dbReference type="PIRNR" id="PIRNR000124"/>
    </source>
</evidence>
<evidence type="ECO:0000256" key="10">
    <source>
        <dbReference type="PIRSR" id="PIRSR500134-1"/>
    </source>
</evidence>
<evidence type="ECO:0000256" key="3">
    <source>
        <dbReference type="ARBA" id="ARBA00012954"/>
    </source>
</evidence>
<dbReference type="InterPro" id="IPR013328">
    <property type="entry name" value="6PGD_dom2"/>
</dbReference>
<dbReference type="GO" id="GO:0051287">
    <property type="term" value="F:NAD binding"/>
    <property type="evidence" value="ECO:0007669"/>
    <property type="project" value="InterPro"/>
</dbReference>
<feature type="binding site" evidence="11">
    <location>
        <position position="311"/>
    </location>
    <ligand>
        <name>substrate</name>
    </ligand>
</feature>
<feature type="binding site" evidence="12">
    <location>
        <position position="37"/>
    </location>
    <ligand>
        <name>NAD(+)</name>
        <dbReference type="ChEBI" id="CHEBI:57540"/>
    </ligand>
</feature>
<dbReference type="PANTHER" id="PTHR43750">
    <property type="entry name" value="UDP-GLUCOSE 6-DEHYDROGENASE TUAD"/>
    <property type="match status" value="1"/>
</dbReference>
<dbReference type="AlphaFoldDB" id="A0A345VKH0"/>
<dbReference type="Gene3D" id="3.40.50.720">
    <property type="entry name" value="NAD(P)-binding Rossmann-like Domain"/>
    <property type="match status" value="2"/>
</dbReference>
<accession>A0A345VKH0</accession>
<feature type="binding site" evidence="11">
    <location>
        <position position="201"/>
    </location>
    <ligand>
        <name>substrate</name>
    </ligand>
</feature>
<protein>
    <recommendedName>
        <fullName evidence="4 9">UDP-glucose 6-dehydrogenase</fullName>
        <ecNumber evidence="3 9">1.1.1.22</ecNumber>
    </recommendedName>
</protein>
<feature type="binding site" evidence="12">
    <location>
        <position position="122"/>
    </location>
    <ligand>
        <name>NAD(+)</name>
        <dbReference type="ChEBI" id="CHEBI:57540"/>
    </ligand>
</feature>
<sequence>MTQILVMGAGYVGLAHALLFTRNQSLIVTIADIDSERIDKINNGVSPLTDVEITEALALKPRNLRAVSAKAIDFKQYDSIFLCLPTNYDEVQNHFDTSILDSVLQDIVQTLEVSIPIIIKSTLPIGYIQETIERLNYPALIFSPEFLREGQALKDNLNPSRIVFGGISEQITKVEELYLSVIESKDVPVLKMSPTEAESVKLFSNTYLAMRIAFFNELDTFSEMHGLDSSHIIKAVGLDQRIGRFYNNPSFGYGGYCLPKDSKQLRSNFEGLPADLIGAIVTSNDSRKAFIADRIVKKGVQTVGIYRLSMKHSSDNSRESAVLDIMKQLLSAGKEILIYEPQLALGTTQERITVIDDLNAFKQQSDIIIANRWHNDLSDLRDKVYTRDIFGMD</sequence>
<feature type="active site" description="Nucleophile" evidence="10">
    <location>
        <position position="257"/>
    </location>
</feature>
<feature type="binding site" evidence="12">
    <location>
        <position position="32"/>
    </location>
    <ligand>
        <name>NAD(+)</name>
        <dbReference type="ChEBI" id="CHEBI:57540"/>
    </ligand>
</feature>
<reference evidence="14 15" key="1">
    <citation type="submission" date="2017-07" db="EMBL/GenBank/DDBJ databases">
        <title>Streptococcus pluranimalium as cause of bovine abortion.</title>
        <authorList>
            <person name="Rodriguez Campos S."/>
            <person name="Gobeli Brawand S."/>
            <person name="Brodard I."/>
            <person name="Rychener L."/>
            <person name="Perreten V."/>
        </authorList>
    </citation>
    <scope>NUCLEOTIDE SEQUENCE [LARGE SCALE GENOMIC DNA]</scope>
    <source>
        <strain evidence="14 15">14A0014</strain>
    </source>
</reference>
<evidence type="ECO:0000259" key="13">
    <source>
        <dbReference type="SMART" id="SM00984"/>
    </source>
</evidence>
<feature type="binding site" evidence="11">
    <location>
        <position position="310"/>
    </location>
    <ligand>
        <name>substrate</name>
    </ligand>
</feature>
<evidence type="ECO:0000256" key="6">
    <source>
        <dbReference type="ARBA" id="ARBA00023002"/>
    </source>
</evidence>
<dbReference type="PIRSF" id="PIRSF000124">
    <property type="entry name" value="UDPglc_GDPman_dh"/>
    <property type="match status" value="1"/>
</dbReference>
<keyword evidence="7 9" id="KW-0520">NAD</keyword>
<evidence type="ECO:0000256" key="11">
    <source>
        <dbReference type="PIRSR" id="PIRSR500134-2"/>
    </source>
</evidence>
<dbReference type="Gene3D" id="1.10.1040.10">
    <property type="entry name" value="N-(1-d-carboxylethyl)-l-norvaline Dehydrogenase, domain 2"/>
    <property type="match status" value="1"/>
</dbReference>
<dbReference type="EMBL" id="CP022601">
    <property type="protein sequence ID" value="AXJ13222.1"/>
    <property type="molecule type" value="Genomic_DNA"/>
</dbReference>
<evidence type="ECO:0000256" key="7">
    <source>
        <dbReference type="ARBA" id="ARBA00023027"/>
    </source>
</evidence>
<feature type="binding site" evidence="12">
    <location>
        <position position="86"/>
    </location>
    <ligand>
        <name>NAD(+)</name>
        <dbReference type="ChEBI" id="CHEBI:57540"/>
    </ligand>
</feature>
<comment type="catalytic activity">
    <reaction evidence="8 9">
        <text>UDP-alpha-D-glucose + 2 NAD(+) + H2O = UDP-alpha-D-glucuronate + 2 NADH + 3 H(+)</text>
        <dbReference type="Rhea" id="RHEA:23596"/>
        <dbReference type="ChEBI" id="CHEBI:15377"/>
        <dbReference type="ChEBI" id="CHEBI:15378"/>
        <dbReference type="ChEBI" id="CHEBI:57540"/>
        <dbReference type="ChEBI" id="CHEBI:57945"/>
        <dbReference type="ChEBI" id="CHEBI:58052"/>
        <dbReference type="ChEBI" id="CHEBI:58885"/>
        <dbReference type="EC" id="1.1.1.22"/>
    </reaction>
</comment>
<dbReference type="SUPFAM" id="SSF52413">
    <property type="entry name" value="UDP-glucose/GDP-mannose dehydrogenase C-terminal domain"/>
    <property type="match status" value="1"/>
</dbReference>
<comment type="pathway">
    <text evidence="1">Nucleotide-sugar biosynthesis; UDP-alpha-D-glucuronate biosynthesis; UDP-alpha-D-glucuronate from UDP-alpha-D-glucose: step 1/1.</text>
</comment>
<evidence type="ECO:0000313" key="14">
    <source>
        <dbReference type="EMBL" id="AXJ13222.1"/>
    </source>
</evidence>
<dbReference type="RefSeq" id="WP_115130357.1">
    <property type="nucleotide sequence ID" value="NZ_CP022601.1"/>
</dbReference>
<dbReference type="InterPro" id="IPR008927">
    <property type="entry name" value="6-PGluconate_DH-like_C_sf"/>
</dbReference>
<dbReference type="Pfam" id="PF00984">
    <property type="entry name" value="UDPG_MGDP_dh"/>
    <property type="match status" value="1"/>
</dbReference>
<dbReference type="InterPro" id="IPR036291">
    <property type="entry name" value="NAD(P)-bd_dom_sf"/>
</dbReference>
<evidence type="ECO:0000256" key="8">
    <source>
        <dbReference type="ARBA" id="ARBA00047473"/>
    </source>
</evidence>
<dbReference type="SMART" id="SM00984">
    <property type="entry name" value="UDPG_MGDP_dh_C"/>
    <property type="match status" value="1"/>
</dbReference>
<gene>
    <name evidence="14" type="primary">ugd</name>
    <name evidence="14" type="ORF">Sp14A_13090</name>
</gene>
<dbReference type="UniPathway" id="UPA00038">
    <property type="reaction ID" value="UER00491"/>
</dbReference>
<dbReference type="InterPro" id="IPR014027">
    <property type="entry name" value="UDP-Glc/GDP-Man_DH_C"/>
</dbReference>
<dbReference type="SUPFAM" id="SSF51735">
    <property type="entry name" value="NAD(P)-binding Rossmann-fold domains"/>
    <property type="match status" value="1"/>
</dbReference>
<dbReference type="GO" id="GO:0006065">
    <property type="term" value="P:UDP-glucuronate biosynthetic process"/>
    <property type="evidence" value="ECO:0007669"/>
    <property type="project" value="UniProtKB-UniPathway"/>
</dbReference>
<feature type="binding site" evidence="11">
    <location>
        <position position="254"/>
    </location>
    <ligand>
        <name>substrate</name>
    </ligand>
</feature>
<dbReference type="Proteomes" id="UP000255411">
    <property type="component" value="Chromosome"/>
</dbReference>
<dbReference type="GO" id="GO:0000271">
    <property type="term" value="P:polysaccharide biosynthetic process"/>
    <property type="evidence" value="ECO:0007669"/>
    <property type="project" value="InterPro"/>
</dbReference>
<dbReference type="Pfam" id="PF03721">
    <property type="entry name" value="UDPG_MGDP_dh_N"/>
    <property type="match status" value="1"/>
</dbReference>
<dbReference type="EC" id="1.1.1.22" evidence="3 9"/>
<feature type="domain" description="UDP-glucose/GDP-mannose dehydrogenase C-terminal" evidence="13">
    <location>
        <begin position="304"/>
        <end position="392"/>
    </location>
</feature>
<evidence type="ECO:0000256" key="5">
    <source>
        <dbReference type="ARBA" id="ARBA00022903"/>
    </source>
</evidence>
<dbReference type="InterPro" id="IPR001732">
    <property type="entry name" value="UDP-Glc/GDP-Man_DH_N"/>
</dbReference>
<proteinExistence type="inferred from homology"/>
<feature type="binding site" evidence="12">
    <location>
        <position position="149"/>
    </location>
    <ligand>
        <name>NAD(+)</name>
        <dbReference type="ChEBI" id="CHEBI:57540"/>
    </ligand>
</feature>
<dbReference type="InterPro" id="IPR014026">
    <property type="entry name" value="UDP-Glc/GDP-Man_DH_dimer"/>
</dbReference>
<feature type="binding site" evidence="11">
    <location>
        <begin position="146"/>
        <end position="149"/>
    </location>
    <ligand>
        <name>substrate</name>
    </ligand>
</feature>
<keyword evidence="6 9" id="KW-0560">Oxidoreductase</keyword>
<evidence type="ECO:0000256" key="1">
    <source>
        <dbReference type="ARBA" id="ARBA00004701"/>
    </source>
</evidence>
<evidence type="ECO:0000256" key="2">
    <source>
        <dbReference type="ARBA" id="ARBA00006601"/>
    </source>
</evidence>
<evidence type="ECO:0000256" key="12">
    <source>
        <dbReference type="PIRSR" id="PIRSR500134-3"/>
    </source>
</evidence>
<evidence type="ECO:0000313" key="15">
    <source>
        <dbReference type="Proteomes" id="UP000255411"/>
    </source>
</evidence>
<feature type="binding site" evidence="11">
    <location>
        <begin position="246"/>
        <end position="250"/>
    </location>
    <ligand>
        <name>substrate</name>
    </ligand>
</feature>
<dbReference type="SUPFAM" id="SSF48179">
    <property type="entry name" value="6-phosphogluconate dehydrogenase C-terminal domain-like"/>
    <property type="match status" value="1"/>
</dbReference>
<dbReference type="Pfam" id="PF03720">
    <property type="entry name" value="UDPG_MGDP_dh_C"/>
    <property type="match status" value="1"/>
</dbReference>
<dbReference type="InterPro" id="IPR028357">
    <property type="entry name" value="UDPglc_DH_bac"/>
</dbReference>
<feature type="binding site" evidence="12">
    <location>
        <position position="318"/>
    </location>
    <ligand>
        <name>NAD(+)</name>
        <dbReference type="ChEBI" id="CHEBI:57540"/>
    </ligand>
</feature>
<organism evidence="14 15">
    <name type="scientific">Streptococcus pluranimalium</name>
    <dbReference type="NCBI Taxonomy" id="82348"/>
    <lineage>
        <taxon>Bacteria</taxon>
        <taxon>Bacillati</taxon>
        <taxon>Bacillota</taxon>
        <taxon>Bacilli</taxon>
        <taxon>Lactobacillales</taxon>
        <taxon>Streptococcaceae</taxon>
        <taxon>Streptococcus</taxon>
    </lineage>
</organism>
<dbReference type="PIRSF" id="PIRSF500134">
    <property type="entry name" value="UDPglc_DH_bac"/>
    <property type="match status" value="1"/>
</dbReference>